<dbReference type="HOGENOM" id="CLU_103350_0_0_3"/>
<dbReference type="Pfam" id="PF06210">
    <property type="entry name" value="DUF1003"/>
    <property type="match status" value="1"/>
</dbReference>
<feature type="coiled-coil region" evidence="1">
    <location>
        <begin position="129"/>
        <end position="209"/>
    </location>
</feature>
<dbReference type="Proteomes" id="UP000010471">
    <property type="component" value="Chromosome"/>
</dbReference>
<sequence>MKSRQTGKPENSLEEIQTVLHSRKVVIPSVPLPDPLAQNIEAIIALQAKAEKDLSRTQRVVETITAFIAHPKFLYCILLGVTLWMVVNLLPHGFGIPPFDPPPFEWLDHVLGLGSLLISTGVLITQNRQEKLTEQRMQLSLQLNLLSEQKIAKLIALVEELRRDIPNVRDRDDPEAEVMKQPADPHVVLEVLEKTLTEELEQLQQKDSSDS</sequence>
<evidence type="ECO:0000313" key="4">
    <source>
        <dbReference type="Proteomes" id="UP000010471"/>
    </source>
</evidence>
<organism evidence="3 4">
    <name type="scientific">Allocoleopsis franciscana PCC 7113</name>
    <dbReference type="NCBI Taxonomy" id="1173027"/>
    <lineage>
        <taxon>Bacteria</taxon>
        <taxon>Bacillati</taxon>
        <taxon>Cyanobacteriota</taxon>
        <taxon>Cyanophyceae</taxon>
        <taxon>Coleofasciculales</taxon>
        <taxon>Coleofasciculaceae</taxon>
        <taxon>Allocoleopsis</taxon>
        <taxon>Allocoleopsis franciscana</taxon>
    </lineage>
</organism>
<feature type="transmembrane region" description="Helical" evidence="2">
    <location>
        <begin position="73"/>
        <end position="94"/>
    </location>
</feature>
<keyword evidence="2" id="KW-1133">Transmembrane helix</keyword>
<evidence type="ECO:0000313" key="3">
    <source>
        <dbReference type="EMBL" id="AFZ18233.1"/>
    </source>
</evidence>
<dbReference type="AlphaFoldDB" id="K9WDD2"/>
<dbReference type="EMBL" id="CP003630">
    <property type="protein sequence ID" value="AFZ18233.1"/>
    <property type="molecule type" value="Genomic_DNA"/>
</dbReference>
<protein>
    <submittedName>
        <fullName evidence="3">Putative membrane protein</fullName>
    </submittedName>
</protein>
<dbReference type="eggNOG" id="COG4420">
    <property type="taxonomic scope" value="Bacteria"/>
</dbReference>
<evidence type="ECO:0000256" key="1">
    <source>
        <dbReference type="SAM" id="Coils"/>
    </source>
</evidence>
<gene>
    <name evidence="3" type="ORF">Mic7113_2431</name>
</gene>
<accession>K9WDD2</accession>
<proteinExistence type="predicted"/>
<reference evidence="3 4" key="1">
    <citation type="submission" date="2012-06" db="EMBL/GenBank/DDBJ databases">
        <title>Finished chromosome of genome of Microcoleus sp. PCC 7113.</title>
        <authorList>
            <consortium name="US DOE Joint Genome Institute"/>
            <person name="Gugger M."/>
            <person name="Coursin T."/>
            <person name="Rippka R."/>
            <person name="Tandeau De Marsac N."/>
            <person name="Huntemann M."/>
            <person name="Wei C.-L."/>
            <person name="Han J."/>
            <person name="Detter J.C."/>
            <person name="Han C."/>
            <person name="Tapia R."/>
            <person name="Chen A."/>
            <person name="Kyrpides N."/>
            <person name="Mavromatis K."/>
            <person name="Markowitz V."/>
            <person name="Szeto E."/>
            <person name="Ivanova N."/>
            <person name="Pagani I."/>
            <person name="Pati A."/>
            <person name="Goodwin L."/>
            <person name="Nordberg H.P."/>
            <person name="Cantor M.N."/>
            <person name="Hua S.X."/>
            <person name="Woyke T."/>
            <person name="Kerfeld C.A."/>
        </authorList>
    </citation>
    <scope>NUCLEOTIDE SEQUENCE [LARGE SCALE GENOMIC DNA]</scope>
    <source>
        <strain evidence="3 4">PCC 7113</strain>
    </source>
</reference>
<keyword evidence="2" id="KW-0472">Membrane</keyword>
<keyword evidence="1" id="KW-0175">Coiled coil</keyword>
<name>K9WDD2_9CYAN</name>
<dbReference type="STRING" id="1173027.Mic7113_2431"/>
<dbReference type="InterPro" id="IPR010406">
    <property type="entry name" value="DUF1003"/>
</dbReference>
<feature type="transmembrane region" description="Helical" evidence="2">
    <location>
        <begin position="106"/>
        <end position="125"/>
    </location>
</feature>
<dbReference type="KEGG" id="mic:Mic7113_2431"/>
<keyword evidence="2" id="KW-0812">Transmembrane</keyword>
<keyword evidence="4" id="KW-1185">Reference proteome</keyword>
<dbReference type="RefSeq" id="WP_015182382.1">
    <property type="nucleotide sequence ID" value="NC_019738.1"/>
</dbReference>
<evidence type="ECO:0000256" key="2">
    <source>
        <dbReference type="SAM" id="Phobius"/>
    </source>
</evidence>
<dbReference type="OrthoDB" id="9795736at2"/>
<dbReference type="PATRIC" id="fig|1173027.3.peg.2661"/>